<name>A0ABN9VHE0_9DINO</name>
<comment type="caution">
    <text evidence="3">The sequence shown here is derived from an EMBL/GenBank/DDBJ whole genome shotgun (WGS) entry which is preliminary data.</text>
</comment>
<evidence type="ECO:0000313" key="4">
    <source>
        <dbReference type="Proteomes" id="UP001189429"/>
    </source>
</evidence>
<evidence type="ECO:0000313" key="3">
    <source>
        <dbReference type="EMBL" id="CAK0872498.1"/>
    </source>
</evidence>
<evidence type="ECO:0000256" key="2">
    <source>
        <dbReference type="SAM" id="MobiDB-lite"/>
    </source>
</evidence>
<accession>A0ABN9VHE0</accession>
<feature type="non-terminal residue" evidence="3">
    <location>
        <position position="1"/>
    </location>
</feature>
<protein>
    <submittedName>
        <fullName evidence="3">Uncharacterized protein</fullName>
    </submittedName>
</protein>
<keyword evidence="1" id="KW-0175">Coiled coil</keyword>
<dbReference type="EMBL" id="CAUYUJ010017171">
    <property type="protein sequence ID" value="CAK0872498.1"/>
    <property type="molecule type" value="Genomic_DNA"/>
</dbReference>
<feature type="region of interest" description="Disordered" evidence="2">
    <location>
        <begin position="350"/>
        <end position="415"/>
    </location>
</feature>
<gene>
    <name evidence="3" type="ORF">PCOR1329_LOCUS57945</name>
</gene>
<sequence>VTEQRKGLKKFCAMQCGAIWNESPDPCDPQRKVIRWEYDTEDASAPSSSQGSCCWLCGKTWRTKVRHLQEGPDQEREHYAKQLGKDNTKREAFQQKRSETKESVIKRMLKTKRSPGSAAALAFPALPHFKSAAVADLGPPAAPACPWGRAPQCGLGKAAAAALSRCLRPSGRKTKQRFHVRKKRYQNRFLEKPDDLFYPMAQYRKLFGDPKLPKNKALNHVVCVMEGIRGVAVPGSKGDEPMKIKTQLGSTLEHEESEDLGSESGESAAAEKFADLTKASTEAYNSVCRGAVFSVLQECMMDEEDRQNEAAKLKKAHQQKKRRAAKAKAPAKKANSMCFFVRAANDSDTDDDLYSDDGGAPLAKRAPTSASTTKVVKATSKSKTKAKAAKVGGTGDKEDGVGDDDTDQEKTAGRPKLDVKETLKENRRSWRQCNERSNYFGSDATTKIRSLVRWAGVARNKAAATKDETEKHAFELIAKTFQVMEMGCKLYKKWKNRQGGDADKHFVSFDEEWNSLTAFALADPPVEIDCEFLWRTNITLKAARPFDCADSLVQLLTRSQLATMFEARAPNGAVPLTDILMADERTPASDEAGPVKEAGPLPAHLLEAASKQAKYFGEFLTAALTSARPLGYVKAELGKALNVILKQIASAPEEYDPSVVAQLRDVQALVQLPKATFQVEPLQRLVKADASVAMA</sequence>
<proteinExistence type="predicted"/>
<dbReference type="Proteomes" id="UP001189429">
    <property type="component" value="Unassembled WGS sequence"/>
</dbReference>
<evidence type="ECO:0000256" key="1">
    <source>
        <dbReference type="SAM" id="Coils"/>
    </source>
</evidence>
<feature type="region of interest" description="Disordered" evidence="2">
    <location>
        <begin position="249"/>
        <end position="268"/>
    </location>
</feature>
<keyword evidence="4" id="KW-1185">Reference proteome</keyword>
<feature type="coiled-coil region" evidence="1">
    <location>
        <begin position="301"/>
        <end position="328"/>
    </location>
</feature>
<organism evidence="3 4">
    <name type="scientific">Prorocentrum cordatum</name>
    <dbReference type="NCBI Taxonomy" id="2364126"/>
    <lineage>
        <taxon>Eukaryota</taxon>
        <taxon>Sar</taxon>
        <taxon>Alveolata</taxon>
        <taxon>Dinophyceae</taxon>
        <taxon>Prorocentrales</taxon>
        <taxon>Prorocentraceae</taxon>
        <taxon>Prorocentrum</taxon>
    </lineage>
</organism>
<feature type="compositionally biased region" description="Low complexity" evidence="2">
    <location>
        <begin position="368"/>
        <end position="379"/>
    </location>
</feature>
<reference evidence="3" key="1">
    <citation type="submission" date="2023-10" db="EMBL/GenBank/DDBJ databases">
        <authorList>
            <person name="Chen Y."/>
            <person name="Shah S."/>
            <person name="Dougan E. K."/>
            <person name="Thang M."/>
            <person name="Chan C."/>
        </authorList>
    </citation>
    <scope>NUCLEOTIDE SEQUENCE [LARGE SCALE GENOMIC DNA]</scope>
</reference>